<keyword evidence="1" id="KW-0472">Membrane</keyword>
<keyword evidence="1" id="KW-1133">Transmembrane helix</keyword>
<keyword evidence="1" id="KW-0812">Transmembrane</keyword>
<dbReference type="InterPro" id="IPR005325">
    <property type="entry name" value="DUF308_memb"/>
</dbReference>
<dbReference type="Pfam" id="PF03729">
    <property type="entry name" value="DUF308"/>
    <property type="match status" value="1"/>
</dbReference>
<feature type="transmembrane region" description="Helical" evidence="1">
    <location>
        <begin position="141"/>
        <end position="165"/>
    </location>
</feature>
<dbReference type="InterPro" id="IPR052712">
    <property type="entry name" value="Acid_resist_chaperone_HdeD"/>
</dbReference>
<evidence type="ECO:0000313" key="3">
    <source>
        <dbReference type="Proteomes" id="UP001161405"/>
    </source>
</evidence>
<feature type="transmembrane region" description="Helical" evidence="1">
    <location>
        <begin position="35"/>
        <end position="52"/>
    </location>
</feature>
<protein>
    <recommendedName>
        <fullName evidence="4">HdeD family acid-resistance protein</fullName>
    </recommendedName>
</protein>
<dbReference type="EMBL" id="BSNI01000002">
    <property type="protein sequence ID" value="GLQ16674.1"/>
    <property type="molecule type" value="Genomic_DNA"/>
</dbReference>
<dbReference type="RefSeq" id="WP_284362364.1">
    <property type="nucleotide sequence ID" value="NZ_BSNI01000002.1"/>
</dbReference>
<evidence type="ECO:0000313" key="2">
    <source>
        <dbReference type="EMBL" id="GLQ16674.1"/>
    </source>
</evidence>
<dbReference type="PANTHER" id="PTHR34989:SF1">
    <property type="entry name" value="PROTEIN HDED"/>
    <property type="match status" value="1"/>
</dbReference>
<reference evidence="2" key="1">
    <citation type="journal article" date="2014" name="Int. J. Syst. Evol. Microbiol.">
        <title>Complete genome of a new Firmicutes species belonging to the dominant human colonic microbiota ('Ruminococcus bicirculans') reveals two chromosomes and a selective capacity to utilize plant glucans.</title>
        <authorList>
            <consortium name="NISC Comparative Sequencing Program"/>
            <person name="Wegmann U."/>
            <person name="Louis P."/>
            <person name="Goesmann A."/>
            <person name="Henrissat B."/>
            <person name="Duncan S.H."/>
            <person name="Flint H.J."/>
        </authorList>
    </citation>
    <scope>NUCLEOTIDE SEQUENCE</scope>
    <source>
        <strain evidence="2">NBRC 107169</strain>
    </source>
</reference>
<gene>
    <name evidence="2" type="ORF">GCM10007879_09230</name>
</gene>
<proteinExistence type="predicted"/>
<evidence type="ECO:0000256" key="1">
    <source>
        <dbReference type="SAM" id="Phobius"/>
    </source>
</evidence>
<reference evidence="2" key="2">
    <citation type="submission" date="2023-01" db="EMBL/GenBank/DDBJ databases">
        <title>Draft genome sequence of Maritalea porphyrae strain NBRC 107169.</title>
        <authorList>
            <person name="Sun Q."/>
            <person name="Mori K."/>
        </authorList>
    </citation>
    <scope>NUCLEOTIDE SEQUENCE</scope>
    <source>
        <strain evidence="2">NBRC 107169</strain>
    </source>
</reference>
<organism evidence="2 3">
    <name type="scientific">Maritalea porphyrae</name>
    <dbReference type="NCBI Taxonomy" id="880732"/>
    <lineage>
        <taxon>Bacteria</taxon>
        <taxon>Pseudomonadati</taxon>
        <taxon>Pseudomonadota</taxon>
        <taxon>Alphaproteobacteria</taxon>
        <taxon>Hyphomicrobiales</taxon>
        <taxon>Devosiaceae</taxon>
        <taxon>Maritalea</taxon>
    </lineage>
</organism>
<dbReference type="Proteomes" id="UP001161405">
    <property type="component" value="Unassembled WGS sequence"/>
</dbReference>
<keyword evidence="3" id="KW-1185">Reference proteome</keyword>
<feature type="transmembrane region" description="Helical" evidence="1">
    <location>
        <begin position="117"/>
        <end position="135"/>
    </location>
</feature>
<feature type="transmembrane region" description="Helical" evidence="1">
    <location>
        <begin position="61"/>
        <end position="79"/>
    </location>
</feature>
<sequence length="180" mass="18846">MKHWTIWFAAGLLSVIAGLVALANPLAATIAVEQLAGWAFLVIGLIAGYVAFQEEIQNDRIWGLVAAIGIALIGVVLFANPLAGILSLTLIVAILFLVTGVSKIFMALPMRGTNSYWTLLLSGGLSVVLAIMVFANFPQSAASILGIILAVELISNGASLVAIALRKRLMTSQSAQKATS</sequence>
<name>A0ABQ5UP85_9HYPH</name>
<dbReference type="PANTHER" id="PTHR34989">
    <property type="entry name" value="PROTEIN HDED"/>
    <property type="match status" value="1"/>
</dbReference>
<feature type="transmembrane region" description="Helical" evidence="1">
    <location>
        <begin position="85"/>
        <end position="105"/>
    </location>
</feature>
<accession>A0ABQ5UP85</accession>
<comment type="caution">
    <text evidence="2">The sequence shown here is derived from an EMBL/GenBank/DDBJ whole genome shotgun (WGS) entry which is preliminary data.</text>
</comment>
<evidence type="ECO:0008006" key="4">
    <source>
        <dbReference type="Google" id="ProtNLM"/>
    </source>
</evidence>